<gene>
    <name evidence="1" type="ORF">GWK47_012880</name>
</gene>
<protein>
    <submittedName>
        <fullName evidence="1">Uncharacterized protein</fullName>
    </submittedName>
</protein>
<dbReference type="AlphaFoldDB" id="A0A8J5CL19"/>
<name>A0A8J5CL19_CHIOP</name>
<evidence type="ECO:0000313" key="2">
    <source>
        <dbReference type="Proteomes" id="UP000770661"/>
    </source>
</evidence>
<keyword evidence="2" id="KW-1185">Reference proteome</keyword>
<sequence length="103" mass="11382">MPLKHYKMPLKHYKMPNISYMEICPSCPVHLISVACSATKTLYHTPPCGFTTRAPQGPRGIARHTQQGIRDPWASQVYEAAGDVLMMAQCMTGRAVKVPPGDL</sequence>
<organism evidence="1 2">
    <name type="scientific">Chionoecetes opilio</name>
    <name type="common">Atlantic snow crab</name>
    <name type="synonym">Cancer opilio</name>
    <dbReference type="NCBI Taxonomy" id="41210"/>
    <lineage>
        <taxon>Eukaryota</taxon>
        <taxon>Metazoa</taxon>
        <taxon>Ecdysozoa</taxon>
        <taxon>Arthropoda</taxon>
        <taxon>Crustacea</taxon>
        <taxon>Multicrustacea</taxon>
        <taxon>Malacostraca</taxon>
        <taxon>Eumalacostraca</taxon>
        <taxon>Eucarida</taxon>
        <taxon>Decapoda</taxon>
        <taxon>Pleocyemata</taxon>
        <taxon>Brachyura</taxon>
        <taxon>Eubrachyura</taxon>
        <taxon>Majoidea</taxon>
        <taxon>Majidae</taxon>
        <taxon>Chionoecetes</taxon>
    </lineage>
</organism>
<reference evidence="1" key="1">
    <citation type="submission" date="2020-07" db="EMBL/GenBank/DDBJ databases">
        <title>The High-quality genome of the commercially important snow crab, Chionoecetes opilio.</title>
        <authorList>
            <person name="Jeong J.-H."/>
            <person name="Ryu S."/>
        </authorList>
    </citation>
    <scope>NUCLEOTIDE SEQUENCE</scope>
    <source>
        <strain evidence="1">MADBK_172401_WGS</strain>
        <tissue evidence="1">Digestive gland</tissue>
    </source>
</reference>
<dbReference type="Proteomes" id="UP000770661">
    <property type="component" value="Unassembled WGS sequence"/>
</dbReference>
<comment type="caution">
    <text evidence="1">The sequence shown here is derived from an EMBL/GenBank/DDBJ whole genome shotgun (WGS) entry which is preliminary data.</text>
</comment>
<accession>A0A8J5CL19</accession>
<evidence type="ECO:0000313" key="1">
    <source>
        <dbReference type="EMBL" id="KAG0715006.1"/>
    </source>
</evidence>
<proteinExistence type="predicted"/>
<dbReference type="EMBL" id="JACEEZ010020100">
    <property type="protein sequence ID" value="KAG0715006.1"/>
    <property type="molecule type" value="Genomic_DNA"/>
</dbReference>